<sequence>AVRSRLYQVLELWVQVAGAASGVLQGPGTPSEVLLAHLISDITPPSEGAKLRAEPKPSAPKRPKLGEGPEGPPLHRKGEPAANSDTCAAALAGTAPKPPK</sequence>
<feature type="domain" description="PELP1 middle" evidence="2">
    <location>
        <begin position="2"/>
        <end position="53"/>
    </location>
</feature>
<dbReference type="Proteomes" id="UP000524451">
    <property type="component" value="Unassembled WGS sequence"/>
</dbReference>
<evidence type="ECO:0000256" key="1">
    <source>
        <dbReference type="SAM" id="MobiDB-lite"/>
    </source>
</evidence>
<dbReference type="GO" id="GO:0006364">
    <property type="term" value="P:rRNA processing"/>
    <property type="evidence" value="ECO:0007669"/>
    <property type="project" value="TreeGrafter"/>
</dbReference>
<protein>
    <submittedName>
        <fullName evidence="3">PELP1 protein</fullName>
    </submittedName>
</protein>
<proteinExistence type="predicted"/>
<feature type="region of interest" description="Disordered" evidence="1">
    <location>
        <begin position="44"/>
        <end position="100"/>
    </location>
</feature>
<accession>A0A7L3Q1Q2</accession>
<gene>
    <name evidence="3" type="primary">Pelp1</name>
    <name evidence="3" type="ORF">CETCET_R16029</name>
</gene>
<comment type="caution">
    <text evidence="3">The sequence shown here is derived from an EMBL/GenBank/DDBJ whole genome shotgun (WGS) entry which is preliminary data.</text>
</comment>
<keyword evidence="4" id="KW-1185">Reference proteome</keyword>
<dbReference type="PANTHER" id="PTHR34105:SF1">
    <property type="entry name" value="PROLINE-, GLUTAMIC ACID- AND LEUCINE-RICH PROTEIN 1"/>
    <property type="match status" value="1"/>
</dbReference>
<feature type="non-terminal residue" evidence="3">
    <location>
        <position position="1"/>
    </location>
</feature>
<dbReference type="InterPro" id="IPR012980">
    <property type="entry name" value="PELP1_middle"/>
</dbReference>
<dbReference type="GO" id="GO:0005634">
    <property type="term" value="C:nucleus"/>
    <property type="evidence" value="ECO:0007669"/>
    <property type="project" value="TreeGrafter"/>
</dbReference>
<evidence type="ECO:0000313" key="3">
    <source>
        <dbReference type="EMBL" id="NXU97349.1"/>
    </source>
</evidence>
<dbReference type="AlphaFoldDB" id="A0A7L3Q1Q2"/>
<dbReference type="PANTHER" id="PTHR34105">
    <property type="entry name" value="PROLINE-, GLUTAMIC ACID- AND LEUCINE-RICH PROTEIN 1"/>
    <property type="match status" value="1"/>
</dbReference>
<dbReference type="Pfam" id="PF08166">
    <property type="entry name" value="PELP1_HEAT"/>
    <property type="match status" value="1"/>
</dbReference>
<organism evidence="3 4">
    <name type="scientific">Cettia cetti</name>
    <dbReference type="NCBI Taxonomy" id="68486"/>
    <lineage>
        <taxon>Eukaryota</taxon>
        <taxon>Metazoa</taxon>
        <taxon>Chordata</taxon>
        <taxon>Craniata</taxon>
        <taxon>Vertebrata</taxon>
        <taxon>Euteleostomi</taxon>
        <taxon>Archelosauria</taxon>
        <taxon>Archosauria</taxon>
        <taxon>Dinosauria</taxon>
        <taxon>Saurischia</taxon>
        <taxon>Theropoda</taxon>
        <taxon>Coelurosauria</taxon>
        <taxon>Aves</taxon>
        <taxon>Neognathae</taxon>
        <taxon>Neoaves</taxon>
        <taxon>Telluraves</taxon>
        <taxon>Australaves</taxon>
        <taxon>Passeriformes</taxon>
        <taxon>Sylvioidea</taxon>
        <taxon>Sylviidae</taxon>
        <taxon>Acrocephalinae</taxon>
        <taxon>Cettia</taxon>
    </lineage>
</organism>
<evidence type="ECO:0000313" key="4">
    <source>
        <dbReference type="Proteomes" id="UP000524451"/>
    </source>
</evidence>
<name>A0A7L3Q1Q2_9SYLV</name>
<evidence type="ECO:0000259" key="2">
    <source>
        <dbReference type="Pfam" id="PF08166"/>
    </source>
</evidence>
<feature type="non-terminal residue" evidence="3">
    <location>
        <position position="100"/>
    </location>
</feature>
<dbReference type="EMBL" id="VZUI01020044">
    <property type="protein sequence ID" value="NXU97349.1"/>
    <property type="molecule type" value="Genomic_DNA"/>
</dbReference>
<reference evidence="3 4" key="1">
    <citation type="submission" date="2019-09" db="EMBL/GenBank/DDBJ databases">
        <title>Bird 10,000 Genomes (B10K) Project - Family phase.</title>
        <authorList>
            <person name="Zhang G."/>
        </authorList>
    </citation>
    <scope>NUCLEOTIDE SEQUENCE [LARGE SCALE GENOMIC DNA]</scope>
    <source>
        <strain evidence="3">OUT-0056</strain>
        <tissue evidence="3">Blood</tissue>
    </source>
</reference>